<reference evidence="4 5" key="1">
    <citation type="submission" date="2018-04" db="EMBL/GenBank/DDBJ databases">
        <title>Genomic Encyclopedia of Archaeal and Bacterial Type Strains, Phase II (KMG-II): from individual species to whole genera.</title>
        <authorList>
            <person name="Goeker M."/>
        </authorList>
    </citation>
    <scope>NUCLEOTIDE SEQUENCE [LARGE SCALE GENOMIC DNA]</scope>
    <source>
        <strain evidence="4 5">DSM 100434</strain>
    </source>
</reference>
<evidence type="ECO:0000259" key="3">
    <source>
        <dbReference type="Pfam" id="PF04575"/>
    </source>
</evidence>
<dbReference type="Proteomes" id="UP000244077">
    <property type="component" value="Unassembled WGS sequence"/>
</dbReference>
<gene>
    <name evidence="4" type="ORF">C8N42_10764</name>
</gene>
<dbReference type="EMBL" id="QAOH01000007">
    <property type="protein sequence ID" value="PTQ71885.1"/>
    <property type="molecule type" value="Genomic_DNA"/>
</dbReference>
<keyword evidence="1" id="KW-0802">TPR repeat</keyword>
<dbReference type="OrthoDB" id="7846225at2"/>
<accession>A0A2T5HJY0</accession>
<dbReference type="RefSeq" id="WP_107816572.1">
    <property type="nucleotide sequence ID" value="NZ_QAOH01000007.1"/>
</dbReference>
<dbReference type="SUPFAM" id="SSF48452">
    <property type="entry name" value="TPR-like"/>
    <property type="match status" value="1"/>
</dbReference>
<feature type="domain" description="Surface lipoprotein assembly modifier C-terminal" evidence="3">
    <location>
        <begin position="169"/>
        <end position="409"/>
    </location>
</feature>
<organism evidence="4 5">
    <name type="scientific">Celeribacter persicus</name>
    <dbReference type="NCBI Taxonomy" id="1651082"/>
    <lineage>
        <taxon>Bacteria</taxon>
        <taxon>Pseudomonadati</taxon>
        <taxon>Pseudomonadota</taxon>
        <taxon>Alphaproteobacteria</taxon>
        <taxon>Rhodobacterales</taxon>
        <taxon>Roseobacteraceae</taxon>
        <taxon>Celeribacter</taxon>
    </lineage>
</organism>
<evidence type="ECO:0000313" key="4">
    <source>
        <dbReference type="EMBL" id="PTQ71885.1"/>
    </source>
</evidence>
<feature type="chain" id="PRO_5015425075" evidence="2">
    <location>
        <begin position="32"/>
        <end position="416"/>
    </location>
</feature>
<dbReference type="PROSITE" id="PS50005">
    <property type="entry name" value="TPR"/>
    <property type="match status" value="1"/>
</dbReference>
<protein>
    <submittedName>
        <fullName evidence="4">Tetratricopeptide repeat protein</fullName>
    </submittedName>
</protein>
<comment type="caution">
    <text evidence="4">The sequence shown here is derived from an EMBL/GenBank/DDBJ whole genome shotgun (WGS) entry which is preliminary data.</text>
</comment>
<keyword evidence="5" id="KW-1185">Reference proteome</keyword>
<name>A0A2T5HJY0_9RHOB</name>
<sequence length="416" mass="46565">MSKRSRRPGHWFRQIMGIAWCVLCIDGAAFADTSPSTTQVYHALMRLGQTALAKEDPSKATLYFSKAYHLVPTDPSAQLAMAEAIAQQGQARKAETFLRQLLKDPAQRANTDFYLKGLTKLQKRYPFVTSASFAALPSTNIKNTSSATIFDTLLGRFEIDDGGEEISGIGIEIGAWGTYRYPLADGLSFELGAGLNRIWYEESELRYWRGRVTVDVSRLDAHQELRGGLHADRSYYTEVEDDSSDRIAMGLHGSWSRPITNDLRLNVSGLAEYRDYLDKDSLSGPYASFGLGLVKRLSSGATVFMGGSVERSRTTLDYHRYWGGTLRAGYETDLTDTLRGSVSLSGTFRQYDTEFSAVDYARRDEAFRIGISLSDRRIKIMGGTPKLSCSYRFQSSNISLYETRSTDCRIGWSYSF</sequence>
<proteinExistence type="predicted"/>
<dbReference type="InterPro" id="IPR007655">
    <property type="entry name" value="Slam_C"/>
</dbReference>
<dbReference type="Gene3D" id="1.25.40.10">
    <property type="entry name" value="Tetratricopeptide repeat domain"/>
    <property type="match status" value="1"/>
</dbReference>
<dbReference type="InterPro" id="IPR011990">
    <property type="entry name" value="TPR-like_helical_dom_sf"/>
</dbReference>
<feature type="repeat" description="TPR" evidence="1">
    <location>
        <begin position="41"/>
        <end position="74"/>
    </location>
</feature>
<keyword evidence="2" id="KW-0732">Signal</keyword>
<dbReference type="Pfam" id="PF14559">
    <property type="entry name" value="TPR_19"/>
    <property type="match status" value="1"/>
</dbReference>
<evidence type="ECO:0000256" key="2">
    <source>
        <dbReference type="SAM" id="SignalP"/>
    </source>
</evidence>
<feature type="signal peptide" evidence="2">
    <location>
        <begin position="1"/>
        <end position="31"/>
    </location>
</feature>
<evidence type="ECO:0000256" key="1">
    <source>
        <dbReference type="PROSITE-ProRule" id="PRU00339"/>
    </source>
</evidence>
<dbReference type="Pfam" id="PF04575">
    <property type="entry name" value="SlipAM"/>
    <property type="match status" value="1"/>
</dbReference>
<dbReference type="AlphaFoldDB" id="A0A2T5HJY0"/>
<dbReference type="InterPro" id="IPR019734">
    <property type="entry name" value="TPR_rpt"/>
</dbReference>
<evidence type="ECO:0000313" key="5">
    <source>
        <dbReference type="Proteomes" id="UP000244077"/>
    </source>
</evidence>